<dbReference type="InterPro" id="IPR038765">
    <property type="entry name" value="Papain-like_cys_pep_sf"/>
</dbReference>
<dbReference type="SUPFAM" id="SSF54001">
    <property type="entry name" value="Cysteine proteinases"/>
    <property type="match status" value="1"/>
</dbReference>
<dbReference type="Proteomes" id="UP001257277">
    <property type="component" value="Unassembled WGS sequence"/>
</dbReference>
<dbReference type="RefSeq" id="WP_349241645.1">
    <property type="nucleotide sequence ID" value="NZ_JAVTTO010000003.1"/>
</dbReference>
<evidence type="ECO:0000313" key="2">
    <source>
        <dbReference type="EMBL" id="MDT7832385.1"/>
    </source>
</evidence>
<name>A0ABU3LF69_9FLAO</name>
<dbReference type="Gene3D" id="3.90.1720.10">
    <property type="entry name" value="endopeptidase domain like (from Nostoc punctiforme)"/>
    <property type="match status" value="1"/>
</dbReference>
<dbReference type="InterPro" id="IPR013423">
    <property type="entry name" value="CHP02594"/>
</dbReference>
<keyword evidence="3" id="KW-1185">Reference proteome</keyword>
<organism evidence="2 3">
    <name type="scientific">Asprobacillus argus</name>
    <dbReference type="NCBI Taxonomy" id="3076534"/>
    <lineage>
        <taxon>Bacteria</taxon>
        <taxon>Pseudomonadati</taxon>
        <taxon>Bacteroidota</taxon>
        <taxon>Flavobacteriia</taxon>
        <taxon>Flavobacteriales</taxon>
        <taxon>Flavobacteriaceae</taxon>
        <taxon>Asprobacillus</taxon>
    </lineage>
</organism>
<gene>
    <name evidence="2" type="ORF">RQM59_08335</name>
</gene>
<dbReference type="NCBIfam" id="TIGR02594">
    <property type="entry name" value="TIGR02594 family protein"/>
    <property type="match status" value="1"/>
</dbReference>
<proteinExistence type="predicted"/>
<reference evidence="2 3" key="1">
    <citation type="submission" date="2023-09" db="EMBL/GenBank/DDBJ databases">
        <title>Novel taxa isolated from Blanes Bay.</title>
        <authorList>
            <person name="Rey-Velasco X."/>
            <person name="Lucena T."/>
        </authorList>
    </citation>
    <scope>NUCLEOTIDE SEQUENCE [LARGE SCALE GENOMIC DNA]</scope>
    <source>
        <strain evidence="2 3">S356</strain>
    </source>
</reference>
<protein>
    <submittedName>
        <fullName evidence="2">TIGR02594 family protein</fullName>
    </submittedName>
</protein>
<dbReference type="InterPro" id="IPR007921">
    <property type="entry name" value="CHAP_dom"/>
</dbReference>
<evidence type="ECO:0000259" key="1">
    <source>
        <dbReference type="Pfam" id="PF05257"/>
    </source>
</evidence>
<feature type="domain" description="Peptidase C51" evidence="1">
    <location>
        <begin position="42"/>
        <end position="117"/>
    </location>
</feature>
<evidence type="ECO:0000313" key="3">
    <source>
        <dbReference type="Proteomes" id="UP001257277"/>
    </source>
</evidence>
<sequence>MKIIRTALSQYGVKETPDTTDHPQIVKYFTELGYDGEKLKEDTAWCSAFVNWVAKKTGYEHSGKLNARSWLSIGTSTEIPSWGDIVVLWRESPSSWKGHVGFYIKESKRYVYVLGGNQRNSVCIKAYPKNRVLDYKKLRRHG</sequence>
<dbReference type="EMBL" id="JAVTTO010000003">
    <property type="protein sequence ID" value="MDT7832385.1"/>
    <property type="molecule type" value="Genomic_DNA"/>
</dbReference>
<comment type="caution">
    <text evidence="2">The sequence shown here is derived from an EMBL/GenBank/DDBJ whole genome shotgun (WGS) entry which is preliminary data.</text>
</comment>
<dbReference type="Pfam" id="PF05257">
    <property type="entry name" value="CHAP"/>
    <property type="match status" value="1"/>
</dbReference>
<accession>A0ABU3LF69</accession>